<evidence type="ECO:0000313" key="10">
    <source>
        <dbReference type="EMBL" id="PJG82501.1"/>
    </source>
</evidence>
<feature type="transmembrane region" description="Helical" evidence="8">
    <location>
        <begin position="127"/>
        <end position="143"/>
    </location>
</feature>
<dbReference type="SUPFAM" id="SSF103481">
    <property type="entry name" value="Multidrug resistance efflux transporter EmrE"/>
    <property type="match status" value="1"/>
</dbReference>
<dbReference type="GO" id="GO:0005886">
    <property type="term" value="C:plasma membrane"/>
    <property type="evidence" value="ECO:0007669"/>
    <property type="project" value="UniProtKB-SubCell"/>
</dbReference>
<sequence>MLKGVGFSLFASVLFGYIYYFSTLLLPLSGEDIFGYRVIFTVPFVVAAVFIFRQKHMLISHLKRIKRQPWLFLVFCFNGAMMGFQMWLFLWAPNNGSALSVSLGYLLLPLVLVLCGRIFFNEHISKLKFIAIIFAAIGVTSNIALKGGLSWESLAVCGYALYFIIRKQLKMTDIAAFALEMLTTLPICIYFASQVDIPSVQLANEHIVGLLFLLGLLSGVAFNSYIAASNILPINLLGLLGYVEPIMMLIVALIIGEKIDAETYPLFVCLMIAMGFVLLDGVLKIKNNRT</sequence>
<dbReference type="InterPro" id="IPR037185">
    <property type="entry name" value="EmrE-like"/>
</dbReference>
<feature type="domain" description="EamA" evidence="9">
    <location>
        <begin position="150"/>
        <end position="277"/>
    </location>
</feature>
<evidence type="ECO:0000259" key="9">
    <source>
        <dbReference type="Pfam" id="PF00892"/>
    </source>
</evidence>
<dbReference type="RefSeq" id="WP_100297213.1">
    <property type="nucleotide sequence ID" value="NZ_PHGZ01000020.1"/>
</dbReference>
<evidence type="ECO:0000256" key="4">
    <source>
        <dbReference type="ARBA" id="ARBA00022475"/>
    </source>
</evidence>
<feature type="domain" description="EamA" evidence="9">
    <location>
        <begin position="3"/>
        <end position="140"/>
    </location>
</feature>
<comment type="subcellular location">
    <subcellularLocation>
        <location evidence="1">Cell membrane</location>
        <topology evidence="1">Multi-pass membrane protein</topology>
    </subcellularLocation>
</comment>
<reference evidence="10 11" key="1">
    <citation type="submission" date="2017-11" db="EMBL/GenBank/DDBJ databases">
        <title>Reclassification of Bisgaard taxon 5 as Caviibacterium pharyngocola gen. nov., sp. nov.</title>
        <authorList>
            <person name="Christensen H."/>
        </authorList>
    </citation>
    <scope>NUCLEOTIDE SEQUENCE [LARGE SCALE GENOMIC DNA]</scope>
    <source>
        <strain evidence="10 11">7_3</strain>
    </source>
</reference>
<keyword evidence="7 8" id="KW-0472">Membrane</keyword>
<gene>
    <name evidence="10" type="primary">rarD</name>
    <name evidence="10" type="ORF">CVP04_09210</name>
</gene>
<feature type="transmembrane region" description="Helical" evidence="8">
    <location>
        <begin position="34"/>
        <end position="52"/>
    </location>
</feature>
<dbReference type="OrthoDB" id="3250831at2"/>
<dbReference type="Proteomes" id="UP000230282">
    <property type="component" value="Unassembled WGS sequence"/>
</dbReference>
<dbReference type="EMBL" id="PHGZ01000020">
    <property type="protein sequence ID" value="PJG82501.1"/>
    <property type="molecule type" value="Genomic_DNA"/>
</dbReference>
<feature type="transmembrane region" description="Helical" evidence="8">
    <location>
        <begin position="72"/>
        <end position="92"/>
    </location>
</feature>
<keyword evidence="3" id="KW-0813">Transport</keyword>
<evidence type="ECO:0000256" key="6">
    <source>
        <dbReference type="ARBA" id="ARBA00022989"/>
    </source>
</evidence>
<comment type="similarity">
    <text evidence="2">Belongs to the EamA transporter family.</text>
</comment>
<keyword evidence="4" id="KW-1003">Cell membrane</keyword>
<keyword evidence="5 8" id="KW-0812">Transmembrane</keyword>
<feature type="transmembrane region" description="Helical" evidence="8">
    <location>
        <begin position="98"/>
        <end position="120"/>
    </location>
</feature>
<evidence type="ECO:0000256" key="2">
    <source>
        <dbReference type="ARBA" id="ARBA00007362"/>
    </source>
</evidence>
<keyword evidence="6 8" id="KW-1133">Transmembrane helix</keyword>
<feature type="transmembrane region" description="Helical" evidence="8">
    <location>
        <begin position="262"/>
        <end position="283"/>
    </location>
</feature>
<dbReference type="InterPro" id="IPR000620">
    <property type="entry name" value="EamA_dom"/>
</dbReference>
<feature type="transmembrane region" description="Helical" evidence="8">
    <location>
        <begin position="7"/>
        <end position="28"/>
    </location>
</feature>
<evidence type="ECO:0000256" key="1">
    <source>
        <dbReference type="ARBA" id="ARBA00004651"/>
    </source>
</evidence>
<feature type="transmembrane region" description="Helical" evidence="8">
    <location>
        <begin position="207"/>
        <end position="227"/>
    </location>
</feature>
<dbReference type="Pfam" id="PF00892">
    <property type="entry name" value="EamA"/>
    <property type="match status" value="2"/>
</dbReference>
<dbReference type="InterPro" id="IPR004626">
    <property type="entry name" value="RarD"/>
</dbReference>
<evidence type="ECO:0000256" key="5">
    <source>
        <dbReference type="ARBA" id="ARBA00022692"/>
    </source>
</evidence>
<protein>
    <submittedName>
        <fullName evidence="10">EamA family transporter RarD</fullName>
    </submittedName>
</protein>
<evidence type="ECO:0000313" key="11">
    <source>
        <dbReference type="Proteomes" id="UP000230282"/>
    </source>
</evidence>
<dbReference type="NCBIfam" id="TIGR00688">
    <property type="entry name" value="rarD"/>
    <property type="match status" value="1"/>
</dbReference>
<feature type="transmembrane region" description="Helical" evidence="8">
    <location>
        <begin position="234"/>
        <end position="256"/>
    </location>
</feature>
<accession>A0A2M8RUE6</accession>
<name>A0A2M8RUE6_9PAST</name>
<organism evidence="10 11">
    <name type="scientific">Caviibacterium pharyngocola</name>
    <dbReference type="NCBI Taxonomy" id="28159"/>
    <lineage>
        <taxon>Bacteria</taxon>
        <taxon>Pseudomonadati</taxon>
        <taxon>Pseudomonadota</taxon>
        <taxon>Gammaproteobacteria</taxon>
        <taxon>Pasteurellales</taxon>
        <taxon>Pasteurellaceae</taxon>
        <taxon>Caviibacterium</taxon>
    </lineage>
</organism>
<evidence type="ECO:0000256" key="7">
    <source>
        <dbReference type="ARBA" id="ARBA00023136"/>
    </source>
</evidence>
<evidence type="ECO:0000256" key="8">
    <source>
        <dbReference type="SAM" id="Phobius"/>
    </source>
</evidence>
<evidence type="ECO:0000256" key="3">
    <source>
        <dbReference type="ARBA" id="ARBA00022448"/>
    </source>
</evidence>
<feature type="transmembrane region" description="Helical" evidence="8">
    <location>
        <begin position="177"/>
        <end position="195"/>
    </location>
</feature>
<dbReference type="AlphaFoldDB" id="A0A2M8RUE6"/>
<comment type="caution">
    <text evidence="10">The sequence shown here is derived from an EMBL/GenBank/DDBJ whole genome shotgun (WGS) entry which is preliminary data.</text>
</comment>
<keyword evidence="11" id="KW-1185">Reference proteome</keyword>
<feature type="transmembrane region" description="Helical" evidence="8">
    <location>
        <begin position="149"/>
        <end position="165"/>
    </location>
</feature>
<proteinExistence type="inferred from homology"/>